<feature type="transmembrane region" description="Helical" evidence="1">
    <location>
        <begin position="139"/>
        <end position="158"/>
    </location>
</feature>
<geneLocation type="mitochondrion" evidence="2"/>
<reference evidence="2" key="2">
    <citation type="journal article" date="2016" name="Korean J. Parasitol.">
        <title>Complete Mitochondrial Genome of Echinostoma hortense (Digenea: Echinostomatidae).</title>
        <authorList>
            <person name="Liu Z.X."/>
            <person name="Zhang Y."/>
            <person name="Liu Y.T."/>
            <person name="Chang Q.C."/>
            <person name="Su X."/>
            <person name="Fu X."/>
            <person name="Yue D.M."/>
            <person name="Gao Y."/>
            <person name="Wang C.R."/>
        </authorList>
    </citation>
    <scope>NUCLEOTIDE SEQUENCE</scope>
</reference>
<protein>
    <submittedName>
        <fullName evidence="2">NADH dehydrogenase subunit 2</fullName>
    </submittedName>
</protein>
<evidence type="ECO:0000256" key="1">
    <source>
        <dbReference type="SAM" id="Phobius"/>
    </source>
</evidence>
<feature type="transmembrane region" description="Helical" evidence="1">
    <location>
        <begin position="28"/>
        <end position="50"/>
    </location>
</feature>
<feature type="transmembrane region" description="Helical" evidence="1">
    <location>
        <begin position="109"/>
        <end position="133"/>
    </location>
</feature>
<evidence type="ECO:0000313" key="2">
    <source>
        <dbReference type="EMBL" id="ALD62343.1"/>
    </source>
</evidence>
<organism evidence="2">
    <name type="scientific">Echinostoma hortense</name>
    <dbReference type="NCBI Taxonomy" id="48216"/>
    <lineage>
        <taxon>Eukaryota</taxon>
        <taxon>Metazoa</taxon>
        <taxon>Spiralia</taxon>
        <taxon>Lophotrochozoa</taxon>
        <taxon>Platyhelminthes</taxon>
        <taxon>Trematoda</taxon>
        <taxon>Digenea</taxon>
        <taxon>Plagiorchiida</taxon>
        <taxon>Echinostomata</taxon>
        <taxon>Echinostomatoidea</taxon>
        <taxon>Echinostomatidae</taxon>
        <taxon>Echinostoma</taxon>
    </lineage>
</organism>
<feature type="transmembrane region" description="Helical" evidence="1">
    <location>
        <begin position="165"/>
        <end position="186"/>
    </location>
</feature>
<dbReference type="EMBL" id="KR062182">
    <property type="protein sequence ID" value="ALD62343.1"/>
    <property type="molecule type" value="Genomic_DNA"/>
</dbReference>
<keyword evidence="1" id="KW-0472">Membrane</keyword>
<reference evidence="2" key="1">
    <citation type="submission" date="2015-04" db="EMBL/GenBank/DDBJ databases">
        <authorList>
            <person name="Liu Z."/>
            <person name="Wang C."/>
            <person name="Zhang Y."/>
            <person name="Chang Q."/>
            <person name="Zhang Y."/>
        </authorList>
    </citation>
    <scope>NUCLEOTIDE SEQUENCE</scope>
</reference>
<feature type="transmembrane region" description="Helical" evidence="1">
    <location>
        <begin position="83"/>
        <end position="102"/>
    </location>
</feature>
<feature type="transmembrane region" description="Helical" evidence="1">
    <location>
        <begin position="245"/>
        <end position="263"/>
    </location>
</feature>
<keyword evidence="1" id="KW-1133">Transmembrane helix</keyword>
<name>A0A0M4K560_9TREM</name>
<dbReference type="AlphaFoldDB" id="A0A0M4K560"/>
<feature type="transmembrane region" description="Helical" evidence="1">
    <location>
        <begin position="5"/>
        <end position="22"/>
    </location>
</feature>
<accession>A0A0M4K560</accession>
<sequence>MRGLFLSVFGVFGVVFFSWSLFVANGFITLWLAIELASLAVVPLFFVNYSSSVLTGLFNYFVASSIASSLMLCGLLYNELIFMTIIGFLVKFGLFPLWGWVYKVFLNSNWLVVWSISTFLKFPFFLFPYFLFVSLEKSFVYWLSCLSLVLLSLFFWFYTYSWFHCWCHMMLSSSATLIAMSLSLYLEVFGNILFIYIGWSTAVIVYLYNCGGAPLSGTLRCFWFCFLLLSTPVSFSIFYKLLMIYGVYSCNFVVLSCWVIYSISEQFYLLKYLISYELPKSSFGVLGVV</sequence>
<keyword evidence="2" id="KW-0496">Mitochondrion</keyword>
<keyword evidence="1" id="KW-0812">Transmembrane</keyword>
<gene>
    <name evidence="2" type="primary">NAD2</name>
</gene>
<proteinExistence type="predicted"/>